<name>A0A366XSH9_9BACI</name>
<accession>A0A366XSH9</accession>
<dbReference type="AlphaFoldDB" id="A0A366XSH9"/>
<evidence type="ECO:0000313" key="2">
    <source>
        <dbReference type="EMBL" id="RBW68508.1"/>
    </source>
</evidence>
<dbReference type="InterPro" id="IPR036665">
    <property type="entry name" value="PTS_IIA_glucitol/sorbitol_sf"/>
</dbReference>
<evidence type="ECO:0000313" key="3">
    <source>
        <dbReference type="Proteomes" id="UP000253314"/>
    </source>
</evidence>
<dbReference type="Pfam" id="PF03829">
    <property type="entry name" value="PTSIIA_gutA"/>
    <property type="match status" value="1"/>
</dbReference>
<proteinExistence type="predicted"/>
<evidence type="ECO:0000256" key="1">
    <source>
        <dbReference type="PROSITE-ProRule" id="PRU00420"/>
    </source>
</evidence>
<dbReference type="Gene3D" id="2.40.33.40">
    <property type="entry name" value="Phosphotransferase system, glucitol/sorbitol-specific IIA component"/>
    <property type="match status" value="1"/>
</dbReference>
<dbReference type="PANTHER" id="PTHR40398:SF1">
    <property type="entry name" value="PTS SYSTEM GLUCITOL_SORBITOL-SPECIFIC EIIA COMPONENT"/>
    <property type="match status" value="1"/>
</dbReference>
<sequence length="121" mass="13173">MKTIYQTKINKIGSSVSDFLGEKMFILFGDNAPAELSDYCLLINVNEIEGEIEQGDVLAFNNQEYTITAVGSAVKQNLGSLGHITLKFDGSDTSELPGTLYLEEADIQVPEAGSLIQILKK</sequence>
<dbReference type="EMBL" id="QOCW01000019">
    <property type="protein sequence ID" value="RBW68508.1"/>
    <property type="molecule type" value="Genomic_DNA"/>
</dbReference>
<reference evidence="2 3" key="1">
    <citation type="submission" date="2018-07" db="EMBL/GenBank/DDBJ databases">
        <title>Lottiidibacillus patelloidae gen. nov., sp. nov., isolated from the intestinal tract of a marine limpet and the reclassification of B. taeanensis BH030017T, B. algicola KMM 3737T and B. hwajinpoensis SW-72T as genus Lottiidibacillus.</title>
        <authorList>
            <person name="Liu R."/>
            <person name="Huang Z."/>
        </authorList>
    </citation>
    <scope>NUCLEOTIDE SEQUENCE [LARGE SCALE GENOMIC DNA]</scope>
    <source>
        <strain evidence="2 3">BH030017</strain>
    </source>
</reference>
<gene>
    <name evidence="2" type="ORF">DS031_16160</name>
</gene>
<organism evidence="2 3">
    <name type="scientific">Bacillus taeanensis</name>
    <dbReference type="NCBI Taxonomy" id="273032"/>
    <lineage>
        <taxon>Bacteria</taxon>
        <taxon>Bacillati</taxon>
        <taxon>Bacillota</taxon>
        <taxon>Bacilli</taxon>
        <taxon>Bacillales</taxon>
        <taxon>Bacillaceae</taxon>
        <taxon>Bacillus</taxon>
    </lineage>
</organism>
<comment type="caution">
    <text evidence="2">The sequence shown here is derived from an EMBL/GenBank/DDBJ whole genome shotgun (WGS) entry which is preliminary data.</text>
</comment>
<dbReference type="InterPro" id="IPR004716">
    <property type="entry name" value="PTS_IIA_glucitol/sorbitol-sp"/>
</dbReference>
<dbReference type="GO" id="GO:0009401">
    <property type="term" value="P:phosphoenolpyruvate-dependent sugar phosphotransferase system"/>
    <property type="evidence" value="ECO:0007669"/>
    <property type="project" value="InterPro"/>
</dbReference>
<dbReference type="PROSITE" id="PS51097">
    <property type="entry name" value="PTS_EIIA_TYPE_5"/>
    <property type="match status" value="1"/>
</dbReference>
<dbReference type="GO" id="GO:0005737">
    <property type="term" value="C:cytoplasm"/>
    <property type="evidence" value="ECO:0007669"/>
    <property type="project" value="InterPro"/>
</dbReference>
<dbReference type="GO" id="GO:0008982">
    <property type="term" value="F:protein-N(PI)-phosphohistidine-sugar phosphotransferase activity"/>
    <property type="evidence" value="ECO:0007669"/>
    <property type="project" value="InterPro"/>
</dbReference>
<protein>
    <submittedName>
        <fullName evidence="2">PTS sorbitol transporter subunit IIA</fullName>
    </submittedName>
</protein>
<keyword evidence="3" id="KW-1185">Reference proteome</keyword>
<dbReference type="RefSeq" id="WP_113807106.1">
    <property type="nucleotide sequence ID" value="NZ_QOCW01000019.1"/>
</dbReference>
<comment type="caution">
    <text evidence="1">Lacks conserved residue(s) required for the propagation of feature annotation.</text>
</comment>
<dbReference type="PANTHER" id="PTHR40398">
    <property type="entry name" value="PTS SYSTEM GLUCITOL/SORBITOL-SPECIFIC EIIA COMPONENT"/>
    <property type="match status" value="1"/>
</dbReference>
<dbReference type="OrthoDB" id="5113885at2"/>
<dbReference type="GO" id="GO:0016301">
    <property type="term" value="F:kinase activity"/>
    <property type="evidence" value="ECO:0007669"/>
    <property type="project" value="TreeGrafter"/>
</dbReference>
<dbReference type="Proteomes" id="UP000253314">
    <property type="component" value="Unassembled WGS sequence"/>
</dbReference>
<dbReference type="SUPFAM" id="SSF141530">
    <property type="entry name" value="PTSIIA/GutA-like"/>
    <property type="match status" value="1"/>
</dbReference>